<evidence type="ECO:0000313" key="9">
    <source>
        <dbReference type="Proteomes" id="UP000769780"/>
    </source>
</evidence>
<dbReference type="PANTHER" id="PTHR30349">
    <property type="entry name" value="PHAGE INTEGRASE-RELATED"/>
    <property type="match status" value="1"/>
</dbReference>
<dbReference type="Proteomes" id="UP000769780">
    <property type="component" value="Unassembled WGS sequence"/>
</dbReference>
<dbReference type="InterPro" id="IPR010998">
    <property type="entry name" value="Integrase_recombinase_N"/>
</dbReference>
<evidence type="ECO:0000256" key="3">
    <source>
        <dbReference type="ARBA" id="ARBA00023172"/>
    </source>
</evidence>
<keyword evidence="3" id="KW-0233">DNA recombination</keyword>
<dbReference type="Pfam" id="PF00589">
    <property type="entry name" value="Phage_integrase"/>
    <property type="match status" value="1"/>
</dbReference>
<feature type="domain" description="Core-binding (CB)" evidence="7">
    <location>
        <begin position="24"/>
        <end position="130"/>
    </location>
</feature>
<protein>
    <submittedName>
        <fullName evidence="8">Tyrosine-type recombinase/integrase</fullName>
    </submittedName>
</protein>
<feature type="region of interest" description="Disordered" evidence="5">
    <location>
        <begin position="331"/>
        <end position="353"/>
    </location>
</feature>
<keyword evidence="9" id="KW-1185">Reference proteome</keyword>
<evidence type="ECO:0000259" key="7">
    <source>
        <dbReference type="PROSITE" id="PS51900"/>
    </source>
</evidence>
<feature type="domain" description="Tyr recombinase" evidence="6">
    <location>
        <begin position="151"/>
        <end position="333"/>
    </location>
</feature>
<dbReference type="InterPro" id="IPR025269">
    <property type="entry name" value="SAM-like_dom"/>
</dbReference>
<dbReference type="EMBL" id="JACWFH010000026">
    <property type="protein sequence ID" value="MBY0098664.1"/>
    <property type="molecule type" value="Genomic_DNA"/>
</dbReference>
<dbReference type="PROSITE" id="PS51898">
    <property type="entry name" value="TYR_RECOMBINASE"/>
    <property type="match status" value="1"/>
</dbReference>
<dbReference type="InterPro" id="IPR013762">
    <property type="entry name" value="Integrase-like_cat_sf"/>
</dbReference>
<dbReference type="InterPro" id="IPR002104">
    <property type="entry name" value="Integrase_catalytic"/>
</dbReference>
<comment type="similarity">
    <text evidence="1">Belongs to the 'phage' integrase family.</text>
</comment>
<evidence type="ECO:0000313" key="8">
    <source>
        <dbReference type="EMBL" id="MBY0098664.1"/>
    </source>
</evidence>
<dbReference type="Gene3D" id="1.10.150.130">
    <property type="match status" value="1"/>
</dbReference>
<dbReference type="SUPFAM" id="SSF56349">
    <property type="entry name" value="DNA breaking-rejoining enzymes"/>
    <property type="match status" value="1"/>
</dbReference>
<dbReference type="Gene3D" id="1.10.443.10">
    <property type="entry name" value="Intergrase catalytic core"/>
    <property type="match status" value="1"/>
</dbReference>
<dbReference type="RefSeq" id="WP_221874889.1">
    <property type="nucleotide sequence ID" value="NZ_JACWFH010000026.1"/>
</dbReference>
<accession>A0ABS7K8S2</accession>
<dbReference type="InterPro" id="IPR050090">
    <property type="entry name" value="Tyrosine_recombinase_XerCD"/>
</dbReference>
<dbReference type="InterPro" id="IPR011010">
    <property type="entry name" value="DNA_brk_join_enz"/>
</dbReference>
<reference evidence="8 9" key="1">
    <citation type="submission" date="2020-07" db="EMBL/GenBank/DDBJ databases">
        <title>Fungal Genomes of the International Space Station.</title>
        <authorList>
            <person name="Seuylemezian A."/>
            <person name="Singh N.K."/>
            <person name="Wood J."/>
            <person name="Venkateswaran K."/>
        </authorList>
    </citation>
    <scope>NUCLEOTIDE SEQUENCE [LARGE SCALE GENOMIC DNA]</scope>
    <source>
        <strain evidence="8 9">PL-B2</strain>
    </source>
</reference>
<dbReference type="InterPro" id="IPR044068">
    <property type="entry name" value="CB"/>
</dbReference>
<comment type="caution">
    <text evidence="8">The sequence shown here is derived from an EMBL/GenBank/DDBJ whole genome shotgun (WGS) entry which is preliminary data.</text>
</comment>
<evidence type="ECO:0000256" key="2">
    <source>
        <dbReference type="ARBA" id="ARBA00023125"/>
    </source>
</evidence>
<evidence type="ECO:0000259" key="6">
    <source>
        <dbReference type="PROSITE" id="PS51898"/>
    </source>
</evidence>
<dbReference type="Pfam" id="PF13102">
    <property type="entry name" value="Phage_int_SAM_5"/>
    <property type="match status" value="1"/>
</dbReference>
<organism evidence="8 9">
    <name type="scientific">Mesobacillus maritimus</name>
    <dbReference type="NCBI Taxonomy" id="1643336"/>
    <lineage>
        <taxon>Bacteria</taxon>
        <taxon>Bacillati</taxon>
        <taxon>Bacillota</taxon>
        <taxon>Bacilli</taxon>
        <taxon>Bacillales</taxon>
        <taxon>Bacillaceae</taxon>
        <taxon>Mesobacillus</taxon>
    </lineage>
</organism>
<dbReference type="PANTHER" id="PTHR30349:SF41">
    <property type="entry name" value="INTEGRASE_RECOMBINASE PROTEIN MJ0367-RELATED"/>
    <property type="match status" value="1"/>
</dbReference>
<evidence type="ECO:0000256" key="4">
    <source>
        <dbReference type="PROSITE-ProRule" id="PRU01248"/>
    </source>
</evidence>
<sequence length="353" mass="41524">MSEKHSERRKWKRVKTVRSGVSSPSNNDLDVLFQNYYDVKLAEGRAKQTLEKYRLIYGNLCKYLDVHGIGRDIRNIDVGLVRKYISWLLKDYVQFEKHKFKPDYAKKRGLSPQTTNDYLKTLRTFFRFLVEEGKVDVNPFEAVNSVKYTDTEILVLTAEELKVLLEAPDKRTYTGFRDYVLMTLLIDTMTRINEALSLKTSDVDFSNNTITVRATIAKNRKARIIPIQKQTAKLLKELIKEIEEFECEYIFLANYGERLTSNHFRNMLRRHYIKKAGIKKRVHPHLFRHTAATMFLESGGDIRHLQLLLGHSDLRMVMRYTHLSNRALKEQHDRHSALNQLTGKLNQKRKTKR</sequence>
<keyword evidence="2 4" id="KW-0238">DNA-binding</keyword>
<name>A0ABS7K8S2_9BACI</name>
<evidence type="ECO:0000256" key="1">
    <source>
        <dbReference type="ARBA" id="ARBA00008857"/>
    </source>
</evidence>
<dbReference type="PROSITE" id="PS51900">
    <property type="entry name" value="CB"/>
    <property type="match status" value="1"/>
</dbReference>
<proteinExistence type="inferred from homology"/>
<evidence type="ECO:0000256" key="5">
    <source>
        <dbReference type="SAM" id="MobiDB-lite"/>
    </source>
</evidence>
<gene>
    <name evidence="8" type="ORF">H0185_18020</name>
</gene>